<dbReference type="AlphaFoldDB" id="A0ABC9HJ40"/>
<gene>
    <name evidence="1" type="ORF">FHB240107_LOCUS14593</name>
</gene>
<protein>
    <submittedName>
        <fullName evidence="1">Uncharacterized protein</fullName>
    </submittedName>
</protein>
<dbReference type="Proteomes" id="UP001189180">
    <property type="component" value="Unassembled WGS sequence"/>
</dbReference>
<keyword evidence="2" id="KW-1185">Reference proteome</keyword>
<organism evidence="1 2">
    <name type="scientific">Fasciola hepatica</name>
    <name type="common">Liver fluke</name>
    <dbReference type="NCBI Taxonomy" id="6192"/>
    <lineage>
        <taxon>Eukaryota</taxon>
        <taxon>Metazoa</taxon>
        <taxon>Spiralia</taxon>
        <taxon>Lophotrochozoa</taxon>
        <taxon>Platyhelminthes</taxon>
        <taxon>Trematoda</taxon>
        <taxon>Digenea</taxon>
        <taxon>Plagiorchiida</taxon>
        <taxon>Echinostomata</taxon>
        <taxon>Echinostomatoidea</taxon>
        <taxon>Fasciolidae</taxon>
        <taxon>Fasciola</taxon>
    </lineage>
</organism>
<sequence>MRQLQPTATLNTTGPEQISRNLSTCLPVFVRVDSVRESRQPPYDGPFCVIKCWDRYLVIDRKRHHDSISVDRLKVAYVEPASVADPAIVPFTLTPSEPFHLPQSTPPSPLMELQP</sequence>
<accession>A0ABC9HJ40</accession>
<evidence type="ECO:0000313" key="1">
    <source>
        <dbReference type="EMBL" id="CAM0512769.1"/>
    </source>
</evidence>
<dbReference type="PANTHER" id="PTHR38681:SF1">
    <property type="entry name" value="RETROVIRUS-RELATED POL POLYPROTEIN FROM TRANSPOSON 412-LIKE PROTEIN"/>
    <property type="match status" value="1"/>
</dbReference>
<name>A0ABC9HJ40_FASHE</name>
<proteinExistence type="predicted"/>
<reference evidence="1 2" key="1">
    <citation type="submission" date="2024-08" db="EMBL/GenBank/DDBJ databases">
        <authorList>
            <person name="Paterson S."/>
        </authorList>
    </citation>
    <scope>NUCLEOTIDE SEQUENCE [LARGE SCALE GENOMIC DNA]</scope>
</reference>
<comment type="caution">
    <text evidence="1">The sequence shown here is derived from an EMBL/GenBank/DDBJ whole genome shotgun (WGS) entry which is preliminary data.</text>
</comment>
<evidence type="ECO:0000313" key="2">
    <source>
        <dbReference type="Proteomes" id="UP001189180"/>
    </source>
</evidence>
<dbReference type="EMBL" id="CANUEZ050000257">
    <property type="protein sequence ID" value="CAM0512769.1"/>
    <property type="molecule type" value="Genomic_DNA"/>
</dbReference>
<dbReference type="PANTHER" id="PTHR38681">
    <property type="entry name" value="RETROVIRUS-RELATED POL POLYPROTEIN FROM TRANSPOSON 412-LIKE PROTEIN-RELATED"/>
    <property type="match status" value="1"/>
</dbReference>